<name>A0ABW3K782_9BACT</name>
<dbReference type="Proteomes" id="UP001597112">
    <property type="component" value="Unassembled WGS sequence"/>
</dbReference>
<comment type="caution">
    <text evidence="1">The sequence shown here is derived from an EMBL/GenBank/DDBJ whole genome shotgun (WGS) entry which is preliminary data.</text>
</comment>
<reference evidence="2" key="1">
    <citation type="journal article" date="2019" name="Int. J. Syst. Evol. Microbiol.">
        <title>The Global Catalogue of Microorganisms (GCM) 10K type strain sequencing project: providing services to taxonomists for standard genome sequencing and annotation.</title>
        <authorList>
            <consortium name="The Broad Institute Genomics Platform"/>
            <consortium name="The Broad Institute Genome Sequencing Center for Infectious Disease"/>
            <person name="Wu L."/>
            <person name="Ma J."/>
        </authorList>
    </citation>
    <scope>NUCLEOTIDE SEQUENCE [LARGE SCALE GENOMIC DNA]</scope>
    <source>
        <strain evidence="2">CCUG 58938</strain>
    </source>
</reference>
<dbReference type="EMBL" id="JBHTKA010000008">
    <property type="protein sequence ID" value="MFD1001999.1"/>
    <property type="molecule type" value="Genomic_DNA"/>
</dbReference>
<accession>A0ABW3K782</accession>
<protein>
    <submittedName>
        <fullName evidence="1">Uncharacterized protein</fullName>
    </submittedName>
</protein>
<dbReference type="RefSeq" id="WP_377582685.1">
    <property type="nucleotide sequence ID" value="NZ_JBHTKA010000008.1"/>
</dbReference>
<sequence length="162" mass="19577">MSRQIQICTTPKDDLRFVEYLHNNFDCALFQSFATTEEAVWIEGLEDLQDPYDTIKVWNRDFPWKPVYNKTSRDQLVYVSNTARAPVIMLERTNWQTYQHGKIYWSKEISEPPEYHIAYFEKFYNKVAQWFQKNAFGKVKQNDVNVYYMPDAWKRYMIQVDA</sequence>
<proteinExistence type="predicted"/>
<evidence type="ECO:0000313" key="1">
    <source>
        <dbReference type="EMBL" id="MFD1001999.1"/>
    </source>
</evidence>
<evidence type="ECO:0000313" key="2">
    <source>
        <dbReference type="Proteomes" id="UP001597112"/>
    </source>
</evidence>
<organism evidence="1 2">
    <name type="scientific">Ohtaekwangia kribbensis</name>
    <dbReference type="NCBI Taxonomy" id="688913"/>
    <lineage>
        <taxon>Bacteria</taxon>
        <taxon>Pseudomonadati</taxon>
        <taxon>Bacteroidota</taxon>
        <taxon>Cytophagia</taxon>
        <taxon>Cytophagales</taxon>
        <taxon>Fulvivirgaceae</taxon>
        <taxon>Ohtaekwangia</taxon>
    </lineage>
</organism>
<keyword evidence="2" id="KW-1185">Reference proteome</keyword>
<gene>
    <name evidence="1" type="ORF">ACFQ21_21920</name>
</gene>